<dbReference type="Proteomes" id="UP000219215">
    <property type="component" value="Chromosome DPRO"/>
</dbReference>
<evidence type="ECO:0000313" key="2">
    <source>
        <dbReference type="EMBL" id="SOB60403.1"/>
    </source>
</evidence>
<name>A0A2C8FD95_9BACT</name>
<dbReference type="AlphaFoldDB" id="A0A2C8FD95"/>
<evidence type="ECO:0000256" key="1">
    <source>
        <dbReference type="SAM" id="SignalP"/>
    </source>
</evidence>
<keyword evidence="3" id="KW-1185">Reference proteome</keyword>
<dbReference type="EMBL" id="LT907975">
    <property type="protein sequence ID" value="SOB60403.1"/>
    <property type="molecule type" value="Genomic_DNA"/>
</dbReference>
<dbReference type="PROSITE" id="PS51257">
    <property type="entry name" value="PROKAR_LIPOPROTEIN"/>
    <property type="match status" value="1"/>
</dbReference>
<gene>
    <name evidence="2" type="ORF">DPRO_3487</name>
</gene>
<feature type="chain" id="PRO_5012654684" description="Lipoprotein" evidence="1">
    <location>
        <begin position="31"/>
        <end position="136"/>
    </location>
</feature>
<dbReference type="RefSeq" id="WP_097013133.1">
    <property type="nucleotide sequence ID" value="NZ_LT907975.1"/>
</dbReference>
<evidence type="ECO:0008006" key="4">
    <source>
        <dbReference type="Google" id="ProtNLM"/>
    </source>
</evidence>
<dbReference type="OrthoDB" id="5460684at2"/>
<reference evidence="3" key="1">
    <citation type="submission" date="2017-09" db="EMBL/GenBank/DDBJ databases">
        <authorList>
            <person name="Regsiter A."/>
            <person name="William W."/>
        </authorList>
    </citation>
    <scope>NUCLEOTIDE SEQUENCE [LARGE SCALE GENOMIC DNA]</scope>
    <source>
        <strain evidence="3">500-1</strain>
    </source>
</reference>
<keyword evidence="1" id="KW-0732">Signal</keyword>
<organism evidence="2 3">
    <name type="scientific">Pseudodesulfovibrio profundus</name>
    <dbReference type="NCBI Taxonomy" id="57320"/>
    <lineage>
        <taxon>Bacteria</taxon>
        <taxon>Pseudomonadati</taxon>
        <taxon>Thermodesulfobacteriota</taxon>
        <taxon>Desulfovibrionia</taxon>
        <taxon>Desulfovibrionales</taxon>
        <taxon>Desulfovibrionaceae</taxon>
    </lineage>
</organism>
<feature type="signal peptide" evidence="1">
    <location>
        <begin position="1"/>
        <end position="30"/>
    </location>
</feature>
<accession>A0A2C8FD95</accession>
<sequence>MNTTLSRLPMLLLLAGIMFLACAMPIPADAGDTGITDAEVRIEGETTVGQPVTLVFDLKGYTLPTGTYSSVNVRYLNRPNGPKPTVKTGYPTTVMTFNTPGSYRFALILNEIAKPSCGGVEAKTLVDTVIDVEIAQ</sequence>
<proteinExistence type="predicted"/>
<protein>
    <recommendedName>
        <fullName evidence="4">Lipoprotein</fullName>
    </recommendedName>
</protein>
<evidence type="ECO:0000313" key="3">
    <source>
        <dbReference type="Proteomes" id="UP000219215"/>
    </source>
</evidence>
<dbReference type="KEGG" id="pprf:DPRO_3487"/>